<comment type="catalytic activity">
    <reaction evidence="1">
        <text>ATP + protein L-histidine = ADP + protein N-phospho-L-histidine.</text>
        <dbReference type="EC" id="2.7.13.3"/>
    </reaction>
</comment>
<evidence type="ECO:0000256" key="1">
    <source>
        <dbReference type="ARBA" id="ARBA00000085"/>
    </source>
</evidence>
<dbReference type="EMBL" id="BJOD01000013">
    <property type="protein sequence ID" value="GED25419.1"/>
    <property type="molecule type" value="Genomic_DNA"/>
</dbReference>
<evidence type="ECO:0000313" key="9">
    <source>
        <dbReference type="EMBL" id="GED25419.1"/>
    </source>
</evidence>
<dbReference type="Pfam" id="PF02518">
    <property type="entry name" value="HATPase_c"/>
    <property type="match status" value="1"/>
</dbReference>
<reference evidence="9 10" key="1">
    <citation type="submission" date="2019-06" db="EMBL/GenBank/DDBJ databases">
        <title>Whole genome shotgun sequence of Brevibacillus agri NBRC 15538.</title>
        <authorList>
            <person name="Hosoyama A."/>
            <person name="Uohara A."/>
            <person name="Ohji S."/>
            <person name="Ichikawa N."/>
        </authorList>
    </citation>
    <scope>NUCLEOTIDE SEQUENCE [LARGE SCALE GENOMIC DNA]</scope>
    <source>
        <strain evidence="9 10">NBRC 15538</strain>
    </source>
</reference>
<accession>A0ABQ0SNF5</accession>
<evidence type="ECO:0000256" key="2">
    <source>
        <dbReference type="ARBA" id="ARBA00012438"/>
    </source>
</evidence>
<dbReference type="InterPro" id="IPR004358">
    <property type="entry name" value="Sig_transdc_His_kin-like_C"/>
</dbReference>
<feature type="domain" description="Histidine kinase" evidence="8">
    <location>
        <begin position="1"/>
        <end position="100"/>
    </location>
</feature>
<name>A0ABQ0SNF5_9BACL</name>
<proteinExistence type="predicted"/>
<dbReference type="PANTHER" id="PTHR43711">
    <property type="entry name" value="TWO-COMPONENT HISTIDINE KINASE"/>
    <property type="match status" value="1"/>
</dbReference>
<dbReference type="InterPro" id="IPR003594">
    <property type="entry name" value="HATPase_dom"/>
</dbReference>
<dbReference type="Proteomes" id="UP000317180">
    <property type="component" value="Unassembled WGS sequence"/>
</dbReference>
<sequence>MLNLLNNSVAAAATRIEVVARQTDKLILDIIDNGKGIPAEEAPFIFERYYRGDSKRKKKHGLGLGLTICRLLARAHGGEVELVQSSPAGTTFRLTLATPPAGKA</sequence>
<organism evidence="9 10">
    <name type="scientific">Brevibacillus agri</name>
    <dbReference type="NCBI Taxonomy" id="51101"/>
    <lineage>
        <taxon>Bacteria</taxon>
        <taxon>Bacillati</taxon>
        <taxon>Bacillota</taxon>
        <taxon>Bacilli</taxon>
        <taxon>Bacillales</taxon>
        <taxon>Paenibacillaceae</taxon>
        <taxon>Brevibacillus</taxon>
    </lineage>
</organism>
<dbReference type="Gene3D" id="3.30.565.10">
    <property type="entry name" value="Histidine kinase-like ATPase, C-terminal domain"/>
    <property type="match status" value="1"/>
</dbReference>
<dbReference type="InterPro" id="IPR036890">
    <property type="entry name" value="HATPase_C_sf"/>
</dbReference>
<dbReference type="PANTHER" id="PTHR43711:SF28">
    <property type="entry name" value="SENSOR HISTIDINE KINASE YXDK"/>
    <property type="match status" value="1"/>
</dbReference>
<dbReference type="CDD" id="cd00075">
    <property type="entry name" value="HATPase"/>
    <property type="match status" value="1"/>
</dbReference>
<keyword evidence="3" id="KW-0808">Transferase</keyword>
<dbReference type="PRINTS" id="PR00344">
    <property type="entry name" value="BCTRLSENSOR"/>
</dbReference>
<keyword evidence="5" id="KW-0418">Kinase</keyword>
<keyword evidence="7" id="KW-0902">Two-component regulatory system</keyword>
<keyword evidence="6" id="KW-0067">ATP-binding</keyword>
<dbReference type="EC" id="2.7.13.3" evidence="2"/>
<dbReference type="InterPro" id="IPR050736">
    <property type="entry name" value="Sensor_HK_Regulatory"/>
</dbReference>
<evidence type="ECO:0000256" key="6">
    <source>
        <dbReference type="ARBA" id="ARBA00022840"/>
    </source>
</evidence>
<protein>
    <recommendedName>
        <fullName evidence="2">histidine kinase</fullName>
        <ecNumber evidence="2">2.7.13.3</ecNumber>
    </recommendedName>
</protein>
<dbReference type="RefSeq" id="WP_242507447.1">
    <property type="nucleotide sequence ID" value="NZ_BJOD01000013.1"/>
</dbReference>
<evidence type="ECO:0000256" key="3">
    <source>
        <dbReference type="ARBA" id="ARBA00022679"/>
    </source>
</evidence>
<dbReference type="GeneID" id="82813910"/>
<dbReference type="SMART" id="SM00387">
    <property type="entry name" value="HATPase_c"/>
    <property type="match status" value="1"/>
</dbReference>
<dbReference type="PROSITE" id="PS50109">
    <property type="entry name" value="HIS_KIN"/>
    <property type="match status" value="1"/>
</dbReference>
<keyword evidence="10" id="KW-1185">Reference proteome</keyword>
<comment type="caution">
    <text evidence="9">The sequence shown here is derived from an EMBL/GenBank/DDBJ whole genome shotgun (WGS) entry which is preliminary data.</text>
</comment>
<evidence type="ECO:0000256" key="7">
    <source>
        <dbReference type="ARBA" id="ARBA00023012"/>
    </source>
</evidence>
<evidence type="ECO:0000256" key="4">
    <source>
        <dbReference type="ARBA" id="ARBA00022741"/>
    </source>
</evidence>
<gene>
    <name evidence="9" type="ORF">BAG01nite_15210</name>
</gene>
<evidence type="ECO:0000256" key="5">
    <source>
        <dbReference type="ARBA" id="ARBA00022777"/>
    </source>
</evidence>
<evidence type="ECO:0000259" key="8">
    <source>
        <dbReference type="PROSITE" id="PS50109"/>
    </source>
</evidence>
<keyword evidence="4" id="KW-0547">Nucleotide-binding</keyword>
<dbReference type="InterPro" id="IPR005467">
    <property type="entry name" value="His_kinase_dom"/>
</dbReference>
<dbReference type="SUPFAM" id="SSF55874">
    <property type="entry name" value="ATPase domain of HSP90 chaperone/DNA topoisomerase II/histidine kinase"/>
    <property type="match status" value="1"/>
</dbReference>
<evidence type="ECO:0000313" key="10">
    <source>
        <dbReference type="Proteomes" id="UP000317180"/>
    </source>
</evidence>